<sequence length="326" mass="35169">MTTTADFVRQWATERPDHVALRWGDRQMTYAELDQRSSRVAQALRASGVGAGERVAYLDKNSPEQIELFFGAAKLNAVPTPVNFRLAPPEVAGIVADSEAKVFAVGAEFEPLLDKIAGDLPDVQFVIIGGEEAADGAQAPSPQPFAVQPFDVWRDSQPAEDPKEAQGPDDVAYQLYSSGTTGRPKGVQLTNSNFSAGLALYPELLEFGPESVSMVAMPLFHIGGGGWALAGLAVGVTNVLVRDIDPTELVGLIEREKITHAFLVPAVLQFMLAVPGVRERDFTNLKCFLYGASPISEQVLAESIRTFRCKFLQAYGLTETTGTVVL</sequence>
<evidence type="ECO:0000259" key="1">
    <source>
        <dbReference type="Pfam" id="PF00501"/>
    </source>
</evidence>
<name>A0A2W5ZAZ7_9BACT</name>
<accession>A0A2W5ZAZ7</accession>
<feature type="domain" description="AMP-dependent synthetase/ligase" evidence="1">
    <location>
        <begin position="9"/>
        <end position="325"/>
    </location>
</feature>
<evidence type="ECO:0000313" key="2">
    <source>
        <dbReference type="EMBL" id="PZR82582.1"/>
    </source>
</evidence>
<dbReference type="InterPro" id="IPR050237">
    <property type="entry name" value="ATP-dep_AMP-bd_enzyme"/>
</dbReference>
<dbReference type="PANTHER" id="PTHR43767">
    <property type="entry name" value="LONG-CHAIN-FATTY-ACID--COA LIGASE"/>
    <property type="match status" value="1"/>
</dbReference>
<reference evidence="2 3" key="1">
    <citation type="journal article" date="2017" name="Nature">
        <title>Atmospheric trace gases support primary production in Antarctic desert surface soil.</title>
        <authorList>
            <person name="Ji M."/>
            <person name="Greening C."/>
            <person name="Vanwonterghem I."/>
            <person name="Carere C.R."/>
            <person name="Bay S.K."/>
            <person name="Steen J.A."/>
            <person name="Montgomery K."/>
            <person name="Lines T."/>
            <person name="Beardall J."/>
            <person name="van Dorst J."/>
            <person name="Snape I."/>
            <person name="Stott M.B."/>
            <person name="Hugenholtz P."/>
            <person name="Ferrari B.C."/>
        </authorList>
    </citation>
    <scope>NUCLEOTIDE SEQUENCE [LARGE SCALE GENOMIC DNA]</scope>
    <source>
        <strain evidence="2">RRmetagenome_bin12</strain>
    </source>
</reference>
<dbReference type="PANTHER" id="PTHR43767:SF1">
    <property type="entry name" value="NONRIBOSOMAL PEPTIDE SYNTHASE PES1 (EUROFUNG)-RELATED"/>
    <property type="match status" value="1"/>
</dbReference>
<protein>
    <submittedName>
        <fullName evidence="2">Long-chain fatty acid--CoA ligase</fullName>
    </submittedName>
</protein>
<dbReference type="InterPro" id="IPR042099">
    <property type="entry name" value="ANL_N_sf"/>
</dbReference>
<dbReference type="Pfam" id="PF00501">
    <property type="entry name" value="AMP-binding"/>
    <property type="match status" value="1"/>
</dbReference>
<dbReference type="SUPFAM" id="SSF56801">
    <property type="entry name" value="Acetyl-CoA synthetase-like"/>
    <property type="match status" value="1"/>
</dbReference>
<dbReference type="Gene3D" id="3.40.50.12780">
    <property type="entry name" value="N-terminal domain of ligase-like"/>
    <property type="match status" value="1"/>
</dbReference>
<dbReference type="EMBL" id="QHBU01000066">
    <property type="protein sequence ID" value="PZR82582.1"/>
    <property type="molecule type" value="Genomic_DNA"/>
</dbReference>
<evidence type="ECO:0000313" key="3">
    <source>
        <dbReference type="Proteomes" id="UP000248724"/>
    </source>
</evidence>
<feature type="non-terminal residue" evidence="2">
    <location>
        <position position="326"/>
    </location>
</feature>
<proteinExistence type="predicted"/>
<comment type="caution">
    <text evidence="2">The sequence shown here is derived from an EMBL/GenBank/DDBJ whole genome shotgun (WGS) entry which is preliminary data.</text>
</comment>
<keyword evidence="2" id="KW-0436">Ligase</keyword>
<dbReference type="Proteomes" id="UP000248724">
    <property type="component" value="Unassembled WGS sequence"/>
</dbReference>
<dbReference type="InterPro" id="IPR000873">
    <property type="entry name" value="AMP-dep_synth/lig_dom"/>
</dbReference>
<dbReference type="AlphaFoldDB" id="A0A2W5ZAZ7"/>
<gene>
    <name evidence="2" type="ORF">DLM65_03535</name>
</gene>
<dbReference type="GO" id="GO:0016874">
    <property type="term" value="F:ligase activity"/>
    <property type="evidence" value="ECO:0007669"/>
    <property type="project" value="UniProtKB-KW"/>
</dbReference>
<organism evidence="2 3">
    <name type="scientific">Candidatus Aeolococcus gillhamiae</name>
    <dbReference type="NCBI Taxonomy" id="3127015"/>
    <lineage>
        <taxon>Bacteria</taxon>
        <taxon>Bacillati</taxon>
        <taxon>Candidatus Dormiibacterota</taxon>
        <taxon>Candidatus Dormibacteria</taxon>
        <taxon>Candidatus Aeolococcales</taxon>
        <taxon>Candidatus Aeolococcaceae</taxon>
        <taxon>Candidatus Aeolococcus</taxon>
    </lineage>
</organism>